<organism evidence="1 2">
    <name type="scientific">Anaerofilum hominis</name>
    <dbReference type="NCBI Taxonomy" id="2763016"/>
    <lineage>
        <taxon>Bacteria</taxon>
        <taxon>Bacillati</taxon>
        <taxon>Bacillota</taxon>
        <taxon>Clostridia</taxon>
        <taxon>Eubacteriales</taxon>
        <taxon>Oscillospiraceae</taxon>
        <taxon>Anaerofilum</taxon>
    </lineage>
</organism>
<comment type="caution">
    <text evidence="1">The sequence shown here is derived from an EMBL/GenBank/DDBJ whole genome shotgun (WGS) entry which is preliminary data.</text>
</comment>
<evidence type="ECO:0000313" key="1">
    <source>
        <dbReference type="EMBL" id="MBC5581537.1"/>
    </source>
</evidence>
<accession>A0A923IF22</accession>
<dbReference type="AlphaFoldDB" id="A0A923IF22"/>
<dbReference type="Proteomes" id="UP000659630">
    <property type="component" value="Unassembled WGS sequence"/>
</dbReference>
<sequence length="285" mass="31777">MSKEFPRTQVAGISLPRLVIGCNWISGFSHQGPAKDALILQKHSGPESVADIFETFLNNGVDACLGLFEVDKDLHTSVLMAQERTGREMIMMDEPVLNMDDNPMARMEAEAEIKKCARRGAKFCLPLHSCVEQLLNKNTKTINRLPDYLAMIRSAGMIPGLSAHMPEVIQYADLNDYDVETYIQLYNCMGFLMQVEIESVAKIIHSAKKPVLTIKPCAAGRTTPYVGLNFAFNTIREQDMVCIGCFNADEAEEDIEYARAAIERRLPDIRPRSSPFASSIIKGEV</sequence>
<keyword evidence="2" id="KW-1185">Reference proteome</keyword>
<reference evidence="1" key="1">
    <citation type="submission" date="2020-08" db="EMBL/GenBank/DDBJ databases">
        <title>Genome public.</title>
        <authorList>
            <person name="Liu C."/>
            <person name="Sun Q."/>
        </authorList>
    </citation>
    <scope>NUCLEOTIDE SEQUENCE</scope>
    <source>
        <strain evidence="1">BX8</strain>
    </source>
</reference>
<gene>
    <name evidence="1" type="ORF">H8S23_08430</name>
</gene>
<protein>
    <submittedName>
        <fullName evidence="1">Uncharacterized protein</fullName>
    </submittedName>
</protein>
<evidence type="ECO:0000313" key="2">
    <source>
        <dbReference type="Proteomes" id="UP000659630"/>
    </source>
</evidence>
<dbReference type="EMBL" id="JACONZ010000002">
    <property type="protein sequence ID" value="MBC5581537.1"/>
    <property type="molecule type" value="Genomic_DNA"/>
</dbReference>
<name>A0A923IF22_9FIRM</name>
<proteinExistence type="predicted"/>
<dbReference type="RefSeq" id="WP_186887881.1">
    <property type="nucleotide sequence ID" value="NZ_JACONZ010000002.1"/>
</dbReference>